<organism evidence="3 4">
    <name type="scientific">Massilia aerilata</name>
    <dbReference type="NCBI Taxonomy" id="453817"/>
    <lineage>
        <taxon>Bacteria</taxon>
        <taxon>Pseudomonadati</taxon>
        <taxon>Pseudomonadota</taxon>
        <taxon>Betaproteobacteria</taxon>
        <taxon>Burkholderiales</taxon>
        <taxon>Oxalobacteraceae</taxon>
        <taxon>Telluria group</taxon>
        <taxon>Massilia</taxon>
    </lineage>
</organism>
<protein>
    <recommendedName>
        <fullName evidence="1">LPS-assembly protein LptD</fullName>
    </recommendedName>
</protein>
<sequence length="764" mass="85072" precursor="true">MSWITALPFPPRRAAAFSALVAVAAGPLYAQTAPAGSRVDDQDQPTTMSAEEFTGRPDRELNMFRKVEVTRGATGITADTACYRQVEDEVTAQGHITMWRFGDRYKGDALQLNLETGKGWVLNPAYHLQMNNGQGKARRIDFLGENQALVLDGTYSTCEGPDPDWYLKSSTLNLDSGRDVGTAGKTIIYFKDVPILGTPALSFSLSGARRSGWLPPSIGTGSKGAAEIMVPYYVNIAPNRDLTLYPRYIFNRGLQMGATGRYLGETSRGPYSGETHLEVLPNDRVAKRDRWWVDTLHSQVLAPGWSFGWNAHAASDNEYPSDFSRTVAASAERQLLRELRTDYSGHYWSLNARVQSYQVLQDPASQDPNNPNAALLTVARPYDRLPQINFHAGRYDVLGGFDWAVDAELVRFSHPNETFVQGNRANLVGQVSYPVVRPGWFVTPKAILHATQYDLDNNIDPATNLQRNKISRVLPTVSLDSGLIFERASSLFGGNSTQTLEPRLFYVRTPYKDQGAIPNFDTAVAGFNYAQLFTENRFVGADRVSDANQLTAAVVSRFIESNGAERLRLVVGSRYYFSDPQVDPRVRLNPSEAPEVTRSDALLAASGRISETWAFDSGVQYDAQSRSLYSMNYGVQWNPAPMKVLNLEYRYQRDALGFASGFRNADVSGQWPLSRRWYGVARASYSVRDRKLLEGLVGLEYKADCWIFRLGAQRFVTALQTTSTPIFFQLELNGLSRLGFGNPLETFNKSIPGYTRLNTNVGRP</sequence>
<dbReference type="PANTHER" id="PTHR30189">
    <property type="entry name" value="LPS-ASSEMBLY PROTEIN"/>
    <property type="match status" value="1"/>
</dbReference>
<dbReference type="EMBL" id="JBHSMZ010000022">
    <property type="protein sequence ID" value="MFC5551398.1"/>
    <property type="molecule type" value="Genomic_DNA"/>
</dbReference>
<dbReference type="InterPro" id="IPR007543">
    <property type="entry name" value="LptD_C"/>
</dbReference>
<comment type="similarity">
    <text evidence="1">Belongs to the LptD family.</text>
</comment>
<gene>
    <name evidence="1" type="primary">lptD</name>
    <name evidence="3" type="ORF">ACFPO9_23010</name>
</gene>
<evidence type="ECO:0000313" key="3">
    <source>
        <dbReference type="EMBL" id="MFC5551398.1"/>
    </source>
</evidence>
<dbReference type="PANTHER" id="PTHR30189:SF1">
    <property type="entry name" value="LPS-ASSEMBLY PROTEIN LPTD"/>
    <property type="match status" value="1"/>
</dbReference>
<dbReference type="Pfam" id="PF04453">
    <property type="entry name" value="LptD"/>
    <property type="match status" value="1"/>
</dbReference>
<feature type="domain" description="LptD C-terminal" evidence="2">
    <location>
        <begin position="288"/>
        <end position="677"/>
    </location>
</feature>
<evidence type="ECO:0000256" key="1">
    <source>
        <dbReference type="HAMAP-Rule" id="MF_01411"/>
    </source>
</evidence>
<accession>A0ABW0S353</accession>
<evidence type="ECO:0000313" key="4">
    <source>
        <dbReference type="Proteomes" id="UP001596086"/>
    </source>
</evidence>
<comment type="caution">
    <text evidence="1">Lacks conserved residue(s) required for the propagation of feature annotation.</text>
</comment>
<dbReference type="InterPro" id="IPR020889">
    <property type="entry name" value="LipoPS_assembly_LptD"/>
</dbReference>
<reference evidence="4" key="1">
    <citation type="journal article" date="2019" name="Int. J. Syst. Evol. Microbiol.">
        <title>The Global Catalogue of Microorganisms (GCM) 10K type strain sequencing project: providing services to taxonomists for standard genome sequencing and annotation.</title>
        <authorList>
            <consortium name="The Broad Institute Genomics Platform"/>
            <consortium name="The Broad Institute Genome Sequencing Center for Infectious Disease"/>
            <person name="Wu L."/>
            <person name="Ma J."/>
        </authorList>
    </citation>
    <scope>NUCLEOTIDE SEQUENCE [LARGE SCALE GENOMIC DNA]</scope>
    <source>
        <strain evidence="4">CGMCC 4.5798</strain>
    </source>
</reference>
<comment type="subcellular location">
    <subcellularLocation>
        <location evidence="1">Cell outer membrane</location>
    </subcellularLocation>
</comment>
<name>A0ABW0S353_9BURK</name>
<comment type="subunit">
    <text evidence="1">Component of the lipopolysaccharide transport and assembly complex. Interacts with LptE and LptA.</text>
</comment>
<keyword evidence="1" id="KW-0732">Signal</keyword>
<keyword evidence="1" id="KW-0472">Membrane</keyword>
<dbReference type="Proteomes" id="UP001596086">
    <property type="component" value="Unassembled WGS sequence"/>
</dbReference>
<dbReference type="InterPro" id="IPR050218">
    <property type="entry name" value="LptD"/>
</dbReference>
<proteinExistence type="inferred from homology"/>
<keyword evidence="4" id="KW-1185">Reference proteome</keyword>
<comment type="caution">
    <text evidence="3">The sequence shown here is derived from an EMBL/GenBank/DDBJ whole genome shotgun (WGS) entry which is preliminary data.</text>
</comment>
<comment type="function">
    <text evidence="1">Together with LptE, is involved in the assembly of lipopolysaccharide (LPS) at the surface of the outer membrane.</text>
</comment>
<keyword evidence="1" id="KW-0998">Cell outer membrane</keyword>
<feature type="signal peptide" evidence="1">
    <location>
        <begin position="1"/>
        <end position="30"/>
    </location>
</feature>
<dbReference type="HAMAP" id="MF_01411">
    <property type="entry name" value="LPS_assembly_LptD"/>
    <property type="match status" value="1"/>
</dbReference>
<evidence type="ECO:0000259" key="2">
    <source>
        <dbReference type="Pfam" id="PF04453"/>
    </source>
</evidence>
<dbReference type="RefSeq" id="WP_379775433.1">
    <property type="nucleotide sequence ID" value="NZ_JBHSMZ010000022.1"/>
</dbReference>
<feature type="chain" id="PRO_5044944213" description="LPS-assembly protein LptD" evidence="1">
    <location>
        <begin position="31"/>
        <end position="764"/>
    </location>
</feature>